<sequence length="75" mass="8696">MNVGAVAFDIFSTPSHLTRRGERCVPPTEAGRAIVKKRRYHYDFFYSLKEIIRLGEDLTSRNSSRITQLFCQTRS</sequence>
<dbReference type="AlphaFoldDB" id="A0A7J6BS33"/>
<evidence type="ECO:0000313" key="1">
    <source>
        <dbReference type="EMBL" id="KAF4097283.1"/>
    </source>
</evidence>
<evidence type="ECO:0000313" key="2">
    <source>
        <dbReference type="Proteomes" id="UP000579812"/>
    </source>
</evidence>
<comment type="caution">
    <text evidence="1">The sequence shown here is derived from an EMBL/GenBank/DDBJ whole genome shotgun (WGS) entry which is preliminary data.</text>
</comment>
<protein>
    <submittedName>
        <fullName evidence="1">Uncharacterized protein</fullName>
    </submittedName>
</protein>
<organism evidence="1 2">
    <name type="scientific">Onychostoma macrolepis</name>
    <dbReference type="NCBI Taxonomy" id="369639"/>
    <lineage>
        <taxon>Eukaryota</taxon>
        <taxon>Metazoa</taxon>
        <taxon>Chordata</taxon>
        <taxon>Craniata</taxon>
        <taxon>Vertebrata</taxon>
        <taxon>Euteleostomi</taxon>
        <taxon>Actinopterygii</taxon>
        <taxon>Neopterygii</taxon>
        <taxon>Teleostei</taxon>
        <taxon>Ostariophysi</taxon>
        <taxon>Cypriniformes</taxon>
        <taxon>Cyprinidae</taxon>
        <taxon>Acrossocheilinae</taxon>
        <taxon>Onychostoma</taxon>
    </lineage>
</organism>
<dbReference type="EMBL" id="JAAMOB010000022">
    <property type="protein sequence ID" value="KAF4097283.1"/>
    <property type="molecule type" value="Genomic_DNA"/>
</dbReference>
<accession>A0A7J6BS33</accession>
<name>A0A7J6BS33_9TELE</name>
<keyword evidence="2" id="KW-1185">Reference proteome</keyword>
<reference evidence="1 2" key="1">
    <citation type="submission" date="2020-04" db="EMBL/GenBank/DDBJ databases">
        <title>Chromosome-level genome assembly of a cyprinid fish Onychostoma macrolepis by integration of Nanopore Sequencing, Bionano and Hi-C technology.</title>
        <authorList>
            <person name="Wang D."/>
        </authorList>
    </citation>
    <scope>NUCLEOTIDE SEQUENCE [LARGE SCALE GENOMIC DNA]</scope>
    <source>
        <strain evidence="1">SWU-2019</strain>
        <tissue evidence="1">Muscle</tissue>
    </source>
</reference>
<proteinExistence type="predicted"/>
<gene>
    <name evidence="1" type="ORF">G5714_021291</name>
</gene>
<dbReference type="Proteomes" id="UP000579812">
    <property type="component" value="Unassembled WGS sequence"/>
</dbReference>